<name>A0A1H1L4A8_9ACTN</name>
<dbReference type="GeneID" id="78501463"/>
<organism evidence="2 3">
    <name type="scientific">Parafannyhessea umbonata</name>
    <dbReference type="NCBI Taxonomy" id="604330"/>
    <lineage>
        <taxon>Bacteria</taxon>
        <taxon>Bacillati</taxon>
        <taxon>Actinomycetota</taxon>
        <taxon>Coriobacteriia</taxon>
        <taxon>Coriobacteriales</taxon>
        <taxon>Atopobiaceae</taxon>
        <taxon>Parafannyhessea</taxon>
    </lineage>
</organism>
<evidence type="ECO:0008006" key="4">
    <source>
        <dbReference type="Google" id="ProtNLM"/>
    </source>
</evidence>
<evidence type="ECO:0000313" key="2">
    <source>
        <dbReference type="EMBL" id="SDR69411.1"/>
    </source>
</evidence>
<feature type="region of interest" description="Disordered" evidence="1">
    <location>
        <begin position="69"/>
        <end position="90"/>
    </location>
</feature>
<dbReference type="EMBL" id="LT629759">
    <property type="protein sequence ID" value="SDR69411.1"/>
    <property type="molecule type" value="Genomic_DNA"/>
</dbReference>
<accession>A0A1H1L4A8</accession>
<dbReference type="OrthoDB" id="9985961at2"/>
<gene>
    <name evidence="2" type="ORF">SAMN04489857_0686</name>
</gene>
<dbReference type="Proteomes" id="UP000199480">
    <property type="component" value="Chromosome I"/>
</dbReference>
<evidence type="ECO:0000256" key="1">
    <source>
        <dbReference type="SAM" id="MobiDB-lite"/>
    </source>
</evidence>
<dbReference type="RefSeq" id="WP_157692141.1">
    <property type="nucleotide sequence ID" value="NZ_LT629759.1"/>
</dbReference>
<feature type="compositionally biased region" description="Polar residues" evidence="1">
    <location>
        <begin position="69"/>
        <end position="78"/>
    </location>
</feature>
<evidence type="ECO:0000313" key="3">
    <source>
        <dbReference type="Proteomes" id="UP000199480"/>
    </source>
</evidence>
<reference evidence="3" key="1">
    <citation type="submission" date="2016-10" db="EMBL/GenBank/DDBJ databases">
        <authorList>
            <person name="Varghese N."/>
            <person name="Submissions S."/>
        </authorList>
    </citation>
    <scope>NUCLEOTIDE SEQUENCE [LARGE SCALE GENOMIC DNA]</scope>
    <source>
        <strain evidence="3">DSM 22620</strain>
    </source>
</reference>
<proteinExistence type="predicted"/>
<protein>
    <recommendedName>
        <fullName evidence="4">XRE family transcriptional regulator</fullName>
    </recommendedName>
</protein>
<sequence length="90" mass="9720">MRSTDVIRDRVKASGTWSMRALAQRLGMMPQTMNTRLNAKTVGVGFLVACLDVLGYRLVAVPITSKLPSGSIEVTDSMTVGPAPANKKER</sequence>
<dbReference type="AlphaFoldDB" id="A0A1H1L4A8"/>